<sequence>MNTHTFDNHYLTCPICQKDAAPKPIKSCTGLYTCPYCQERIVVCKSGNYVRDPFVLKRIMISSTLRRQSQPIARILRDFVLLKRPLLSFMVGIFIVLGVLATSQQHTDVNNTTQQELNTDKQE</sequence>
<gene>
    <name evidence="2" type="ORF">BC008_26575</name>
</gene>
<evidence type="ECO:0000313" key="3">
    <source>
        <dbReference type="Proteomes" id="UP000053372"/>
    </source>
</evidence>
<dbReference type="OrthoDB" id="513338at2"/>
<organism evidence="2 3">
    <name type="scientific">Mastigocoleus testarum BC008</name>
    <dbReference type="NCBI Taxonomy" id="371196"/>
    <lineage>
        <taxon>Bacteria</taxon>
        <taxon>Bacillati</taxon>
        <taxon>Cyanobacteriota</taxon>
        <taxon>Cyanophyceae</taxon>
        <taxon>Nostocales</taxon>
        <taxon>Hapalosiphonaceae</taxon>
        <taxon>Mastigocoleus</taxon>
    </lineage>
</organism>
<feature type="transmembrane region" description="Helical" evidence="1">
    <location>
        <begin position="86"/>
        <end position="103"/>
    </location>
</feature>
<proteinExistence type="predicted"/>
<dbReference type="Proteomes" id="UP000053372">
    <property type="component" value="Unassembled WGS sequence"/>
</dbReference>
<keyword evidence="3" id="KW-1185">Reference proteome</keyword>
<dbReference type="AlphaFoldDB" id="A0A0V7ZPX0"/>
<keyword evidence="1" id="KW-0472">Membrane</keyword>
<evidence type="ECO:0000256" key="1">
    <source>
        <dbReference type="SAM" id="Phobius"/>
    </source>
</evidence>
<name>A0A0V7ZPX0_9CYAN</name>
<evidence type="ECO:0000313" key="2">
    <source>
        <dbReference type="EMBL" id="KST66756.1"/>
    </source>
</evidence>
<protein>
    <submittedName>
        <fullName evidence="2">Uncharacterized protein</fullName>
    </submittedName>
</protein>
<comment type="caution">
    <text evidence="2">The sequence shown here is derived from an EMBL/GenBank/DDBJ whole genome shotgun (WGS) entry which is preliminary data.</text>
</comment>
<keyword evidence="1" id="KW-1133">Transmembrane helix</keyword>
<reference evidence="2 3" key="1">
    <citation type="journal article" date="2015" name="Genome Announc.">
        <title>Draft Genome of the Euendolithic (true boring) Cyanobacterium Mastigocoleus testarum strain BC008.</title>
        <authorList>
            <person name="Guida B.S."/>
            <person name="Garcia-Pichel F."/>
        </authorList>
    </citation>
    <scope>NUCLEOTIDE SEQUENCE [LARGE SCALE GENOMIC DNA]</scope>
    <source>
        <strain evidence="2 3">BC008</strain>
    </source>
</reference>
<dbReference type="RefSeq" id="WP_058183764.1">
    <property type="nucleotide sequence ID" value="NZ_LMTZ01000094.1"/>
</dbReference>
<dbReference type="EMBL" id="LMTZ01000094">
    <property type="protein sequence ID" value="KST66756.1"/>
    <property type="molecule type" value="Genomic_DNA"/>
</dbReference>
<keyword evidence="1" id="KW-0812">Transmembrane</keyword>
<accession>A0A0V7ZPX0</accession>